<accession>A0ABW0NN69</accession>
<dbReference type="RefSeq" id="WP_386738649.1">
    <property type="nucleotide sequence ID" value="NZ_JBHSMG010000001.1"/>
</dbReference>
<reference evidence="2" key="1">
    <citation type="journal article" date="2019" name="Int. J. Syst. Evol. Microbiol.">
        <title>The Global Catalogue of Microorganisms (GCM) 10K type strain sequencing project: providing services to taxonomists for standard genome sequencing and annotation.</title>
        <authorList>
            <consortium name="The Broad Institute Genomics Platform"/>
            <consortium name="The Broad Institute Genome Sequencing Center for Infectious Disease"/>
            <person name="Wu L."/>
            <person name="Ma J."/>
        </authorList>
    </citation>
    <scope>NUCLEOTIDE SEQUENCE [LARGE SCALE GENOMIC DNA]</scope>
    <source>
        <strain evidence="2">CGMCC 4.6997</strain>
    </source>
</reference>
<proteinExistence type="predicted"/>
<keyword evidence="2" id="KW-1185">Reference proteome</keyword>
<dbReference type="Proteomes" id="UP001596039">
    <property type="component" value="Unassembled WGS sequence"/>
</dbReference>
<organism evidence="1 2">
    <name type="scientific">Lysinimonas soli</name>
    <dbReference type="NCBI Taxonomy" id="1074233"/>
    <lineage>
        <taxon>Bacteria</taxon>
        <taxon>Bacillati</taxon>
        <taxon>Actinomycetota</taxon>
        <taxon>Actinomycetes</taxon>
        <taxon>Micrococcales</taxon>
        <taxon>Microbacteriaceae</taxon>
        <taxon>Lysinimonas</taxon>
    </lineage>
</organism>
<dbReference type="EMBL" id="JBHSMG010000001">
    <property type="protein sequence ID" value="MFC5501043.1"/>
    <property type="molecule type" value="Genomic_DNA"/>
</dbReference>
<protein>
    <submittedName>
        <fullName evidence="1">Uncharacterized protein</fullName>
    </submittedName>
</protein>
<evidence type="ECO:0000313" key="2">
    <source>
        <dbReference type="Proteomes" id="UP001596039"/>
    </source>
</evidence>
<evidence type="ECO:0000313" key="1">
    <source>
        <dbReference type="EMBL" id="MFC5501043.1"/>
    </source>
</evidence>
<sequence length="327" mass="34569">MLGGVGVLILAAFGIGYLALASNYAPSASVSRFLDLVVKGQSKAAVATLQPAPDGNRSLVADDVYAAAKHRIMTYRILSTVIRGSQAIVQVELTTDAGSWKQPFELVTGRKVLLFDVWTVDGTSFPTVELDDGRPAGVTVTANGVPLSSNGEDSAVFLALPGDYRFAIESDTTLVTADSHDALVSRFDTSKKVALQVQLTADGVASARTAVDDFLQACIAQPVLAPTGNCGYSVMDTPGATLSNINWSIKQRPIVSFDPWKDGGWTVKTDTAGSLEMDADFRTSREYGQAVAVFDSYDIQGYVALDGKGGFVFTSTYEGDAANQPNA</sequence>
<comment type="caution">
    <text evidence="1">The sequence shown here is derived from an EMBL/GenBank/DDBJ whole genome shotgun (WGS) entry which is preliminary data.</text>
</comment>
<gene>
    <name evidence="1" type="ORF">ACFPJ4_02185</name>
</gene>
<name>A0ABW0NN69_9MICO</name>